<comment type="similarity">
    <text evidence="3">Belongs to the cytochrome P450 family.</text>
</comment>
<dbReference type="GO" id="GO:0005789">
    <property type="term" value="C:endoplasmic reticulum membrane"/>
    <property type="evidence" value="ECO:0007669"/>
    <property type="project" value="UniProtKB-SubCell"/>
</dbReference>
<dbReference type="InterPro" id="IPR050196">
    <property type="entry name" value="Cytochrome_P450_Monoox"/>
</dbReference>
<keyword evidence="10" id="KW-1185">Reference proteome</keyword>
<comment type="subcellular location">
    <subcellularLocation>
        <location evidence="2">Endoplasmic reticulum membrane</location>
    </subcellularLocation>
</comment>
<dbReference type="GO" id="GO:0016705">
    <property type="term" value="F:oxidoreductase activity, acting on paired donors, with incorporation or reduction of molecular oxygen"/>
    <property type="evidence" value="ECO:0007669"/>
    <property type="project" value="InterPro"/>
</dbReference>
<feature type="non-terminal residue" evidence="9">
    <location>
        <position position="274"/>
    </location>
</feature>
<keyword evidence="7" id="KW-0560">Oxidoreductase</keyword>
<keyword evidence="4" id="KW-0349">Heme</keyword>
<feature type="non-terminal residue" evidence="9">
    <location>
        <position position="1"/>
    </location>
</feature>
<dbReference type="EMBL" id="NCKU01006126">
    <property type="protein sequence ID" value="RWS03819.1"/>
    <property type="molecule type" value="Genomic_DNA"/>
</dbReference>
<dbReference type="GO" id="GO:0020037">
    <property type="term" value="F:heme binding"/>
    <property type="evidence" value="ECO:0007669"/>
    <property type="project" value="InterPro"/>
</dbReference>
<keyword evidence="5" id="KW-0256">Endoplasmic reticulum</keyword>
<evidence type="ECO:0000256" key="3">
    <source>
        <dbReference type="ARBA" id="ARBA00010617"/>
    </source>
</evidence>
<comment type="caution">
    <text evidence="9">The sequence shown here is derived from an EMBL/GenBank/DDBJ whole genome shotgun (WGS) entry which is preliminary data.</text>
</comment>
<dbReference type="PANTHER" id="PTHR24291:SF189">
    <property type="entry name" value="CYTOCHROME P450 4C3-RELATED"/>
    <property type="match status" value="1"/>
</dbReference>
<evidence type="ECO:0000256" key="5">
    <source>
        <dbReference type="ARBA" id="ARBA00022824"/>
    </source>
</evidence>
<evidence type="ECO:0000313" key="9">
    <source>
        <dbReference type="EMBL" id="RWS03819.1"/>
    </source>
</evidence>
<comment type="cofactor">
    <cofactor evidence="1">
        <name>heme</name>
        <dbReference type="ChEBI" id="CHEBI:30413"/>
    </cofactor>
</comment>
<dbReference type="PANTHER" id="PTHR24291">
    <property type="entry name" value="CYTOCHROME P450 FAMILY 4"/>
    <property type="match status" value="1"/>
</dbReference>
<evidence type="ECO:0000256" key="8">
    <source>
        <dbReference type="ARBA" id="ARBA00023136"/>
    </source>
</evidence>
<proteinExistence type="inferred from homology"/>
<dbReference type="SUPFAM" id="SSF48264">
    <property type="entry name" value="Cytochrome P450"/>
    <property type="match status" value="1"/>
</dbReference>
<evidence type="ECO:0000256" key="6">
    <source>
        <dbReference type="ARBA" id="ARBA00023004"/>
    </source>
</evidence>
<dbReference type="InterPro" id="IPR036396">
    <property type="entry name" value="Cyt_P450_sf"/>
</dbReference>
<evidence type="ECO:0000313" key="10">
    <source>
        <dbReference type="Proteomes" id="UP000285301"/>
    </source>
</evidence>
<dbReference type="Proteomes" id="UP000285301">
    <property type="component" value="Unassembled WGS sequence"/>
</dbReference>
<dbReference type="GO" id="GO:0005506">
    <property type="term" value="F:iron ion binding"/>
    <property type="evidence" value="ECO:0007669"/>
    <property type="project" value="InterPro"/>
</dbReference>
<sequence>TYLNEQATDRTLFTWFLEEYLGKGLLTESGPRWTARRKFLSHTFDTRLFNQFKPTIDDYSRQLIDELNHIVENSNGLLEDLDKFMSELSINVLLDTIMGIDAKSERLLCKRYAEATELCVLSLYERVYKPWIWLNCLYFRLTREGKRVKQAVDFVHNFADTVIAKREQKLLQTKAKAATAERIVEHAISNGKLHERTTNEEQNGNGFCFEARQRKRKPFLDNLLELHYANSNLFTKQNIRDEVNTFLTAGHHTTSIALTFTVYLLGLHPKIQEQ</sequence>
<dbReference type="Gene3D" id="1.10.630.10">
    <property type="entry name" value="Cytochrome P450"/>
    <property type="match status" value="1"/>
</dbReference>
<keyword evidence="8" id="KW-0472">Membrane</keyword>
<dbReference type="STRING" id="1965070.A0A3S3NPY6"/>
<dbReference type="AlphaFoldDB" id="A0A3S3NPY6"/>
<keyword evidence="4" id="KW-0479">Metal-binding</keyword>
<dbReference type="GO" id="GO:0004497">
    <property type="term" value="F:monooxygenase activity"/>
    <property type="evidence" value="ECO:0007669"/>
    <property type="project" value="UniProtKB-KW"/>
</dbReference>
<name>A0A3S3NPY6_9ACAR</name>
<reference evidence="9 10" key="1">
    <citation type="journal article" date="2018" name="Gigascience">
        <title>Genomes of trombidid mites reveal novel predicted allergens and laterally-transferred genes associated with secondary metabolism.</title>
        <authorList>
            <person name="Dong X."/>
            <person name="Chaisiri K."/>
            <person name="Xia D."/>
            <person name="Armstrong S.D."/>
            <person name="Fang Y."/>
            <person name="Donnelly M.J."/>
            <person name="Kadowaki T."/>
            <person name="McGarry J.W."/>
            <person name="Darby A.C."/>
            <person name="Makepeace B.L."/>
        </authorList>
    </citation>
    <scope>NUCLEOTIDE SEQUENCE [LARGE SCALE GENOMIC DNA]</scope>
    <source>
        <strain evidence="9">UoL-WK</strain>
    </source>
</reference>
<evidence type="ECO:0000256" key="7">
    <source>
        <dbReference type="ARBA" id="ARBA00023033"/>
    </source>
</evidence>
<dbReference type="Pfam" id="PF00067">
    <property type="entry name" value="p450"/>
    <property type="match status" value="1"/>
</dbReference>
<evidence type="ECO:0000256" key="1">
    <source>
        <dbReference type="ARBA" id="ARBA00001971"/>
    </source>
</evidence>
<evidence type="ECO:0000256" key="4">
    <source>
        <dbReference type="ARBA" id="ARBA00022617"/>
    </source>
</evidence>
<evidence type="ECO:0000256" key="2">
    <source>
        <dbReference type="ARBA" id="ARBA00004586"/>
    </source>
</evidence>
<dbReference type="OrthoDB" id="6433301at2759"/>
<protein>
    <submittedName>
        <fullName evidence="9">P450 CYP319A1-like protein</fullName>
    </submittedName>
</protein>
<organism evidence="9 10">
    <name type="scientific">Dinothrombium tinctorium</name>
    <dbReference type="NCBI Taxonomy" id="1965070"/>
    <lineage>
        <taxon>Eukaryota</taxon>
        <taxon>Metazoa</taxon>
        <taxon>Ecdysozoa</taxon>
        <taxon>Arthropoda</taxon>
        <taxon>Chelicerata</taxon>
        <taxon>Arachnida</taxon>
        <taxon>Acari</taxon>
        <taxon>Acariformes</taxon>
        <taxon>Trombidiformes</taxon>
        <taxon>Prostigmata</taxon>
        <taxon>Anystina</taxon>
        <taxon>Parasitengona</taxon>
        <taxon>Trombidioidea</taxon>
        <taxon>Trombidiidae</taxon>
        <taxon>Dinothrombium</taxon>
    </lineage>
</organism>
<dbReference type="InterPro" id="IPR001128">
    <property type="entry name" value="Cyt_P450"/>
</dbReference>
<accession>A0A3S3NPY6</accession>
<keyword evidence="7" id="KW-0503">Monooxygenase</keyword>
<keyword evidence="6" id="KW-0408">Iron</keyword>
<gene>
    <name evidence="9" type="ORF">B4U79_05258</name>
</gene>